<proteinExistence type="predicted"/>
<dbReference type="EMBL" id="GBEZ01009475">
    <property type="protein sequence ID" value="JAC76117.1"/>
    <property type="molecule type" value="Transcribed_RNA"/>
</dbReference>
<organism evidence="2">
    <name type="scientific">Tetraselmis sp. GSL018</name>
    <dbReference type="NCBI Taxonomy" id="582737"/>
    <lineage>
        <taxon>Eukaryota</taxon>
        <taxon>Viridiplantae</taxon>
        <taxon>Chlorophyta</taxon>
        <taxon>core chlorophytes</taxon>
        <taxon>Chlorodendrophyceae</taxon>
        <taxon>Chlorodendrales</taxon>
        <taxon>Chlorodendraceae</taxon>
        <taxon>Tetraselmis</taxon>
    </lineage>
</organism>
<protein>
    <submittedName>
        <fullName evidence="2">Uncharacterized protein</fullName>
    </submittedName>
</protein>
<gene>
    <name evidence="2" type="ORF">TSPGSL018_21113</name>
</gene>
<feature type="compositionally biased region" description="Polar residues" evidence="1">
    <location>
        <begin position="1"/>
        <end position="11"/>
    </location>
</feature>
<accession>A0A061RTG2</accession>
<evidence type="ECO:0000313" key="2">
    <source>
        <dbReference type="EMBL" id="JAC76117.1"/>
    </source>
</evidence>
<dbReference type="AlphaFoldDB" id="A0A061RTG2"/>
<name>A0A061RTG2_9CHLO</name>
<sequence>WIQSVGRTQSDGEGPVDRPIIRGPLCLRSGGYSSQRSHGRDLPTPSVWPPAERPLGTSLTAALDPRMGPLKAEGIL</sequence>
<feature type="non-terminal residue" evidence="2">
    <location>
        <position position="1"/>
    </location>
</feature>
<evidence type="ECO:0000256" key="1">
    <source>
        <dbReference type="SAM" id="MobiDB-lite"/>
    </source>
</evidence>
<feature type="region of interest" description="Disordered" evidence="1">
    <location>
        <begin position="1"/>
        <end position="76"/>
    </location>
</feature>
<reference evidence="2" key="1">
    <citation type="submission" date="2014-05" db="EMBL/GenBank/DDBJ databases">
        <title>The transcriptome of the halophilic microalga Tetraselmis sp. GSL018 isolated from the Great Salt Lake, Utah.</title>
        <authorList>
            <person name="Jinkerson R.E."/>
            <person name="D'Adamo S."/>
            <person name="Posewitz M.C."/>
        </authorList>
    </citation>
    <scope>NUCLEOTIDE SEQUENCE</scope>
    <source>
        <strain evidence="2">GSL018</strain>
    </source>
</reference>
<feature type="non-terminal residue" evidence="2">
    <location>
        <position position="76"/>
    </location>
</feature>